<organism evidence="3 4">
    <name type="scientific">Dokdonia genika</name>
    <dbReference type="NCBI Taxonomy" id="308113"/>
    <lineage>
        <taxon>Bacteria</taxon>
        <taxon>Pseudomonadati</taxon>
        <taxon>Bacteroidota</taxon>
        <taxon>Flavobacteriia</taxon>
        <taxon>Flavobacteriales</taxon>
        <taxon>Flavobacteriaceae</taxon>
        <taxon>Dokdonia</taxon>
    </lineage>
</organism>
<evidence type="ECO:0000313" key="3">
    <source>
        <dbReference type="EMBL" id="MFC4689865.1"/>
    </source>
</evidence>
<dbReference type="Pfam" id="PF00582">
    <property type="entry name" value="Usp"/>
    <property type="match status" value="2"/>
</dbReference>
<gene>
    <name evidence="3" type="ORF">ACFO5T_05435</name>
</gene>
<accession>A0ABV9L9P3</accession>
<dbReference type="PANTHER" id="PTHR46268:SF6">
    <property type="entry name" value="UNIVERSAL STRESS PROTEIN UP12"/>
    <property type="match status" value="1"/>
</dbReference>
<dbReference type="InterPro" id="IPR014729">
    <property type="entry name" value="Rossmann-like_a/b/a_fold"/>
</dbReference>
<dbReference type="InterPro" id="IPR006016">
    <property type="entry name" value="UspA"/>
</dbReference>
<name>A0ABV9L9P3_9FLAO</name>
<dbReference type="Proteomes" id="UP001595878">
    <property type="component" value="Unassembled WGS sequence"/>
</dbReference>
<comment type="similarity">
    <text evidence="1">Belongs to the universal stress protein A family.</text>
</comment>
<dbReference type="PRINTS" id="PR01438">
    <property type="entry name" value="UNVRSLSTRESS"/>
</dbReference>
<proteinExistence type="inferred from homology"/>
<evidence type="ECO:0000313" key="4">
    <source>
        <dbReference type="Proteomes" id="UP001595878"/>
    </source>
</evidence>
<comment type="caution">
    <text evidence="3">The sequence shown here is derived from an EMBL/GenBank/DDBJ whole genome shotgun (WGS) entry which is preliminary data.</text>
</comment>
<evidence type="ECO:0000259" key="2">
    <source>
        <dbReference type="Pfam" id="PF00582"/>
    </source>
</evidence>
<dbReference type="Gene3D" id="3.40.50.620">
    <property type="entry name" value="HUPs"/>
    <property type="match status" value="2"/>
</dbReference>
<keyword evidence="4" id="KW-1185">Reference proteome</keyword>
<dbReference type="InterPro" id="IPR006015">
    <property type="entry name" value="Universal_stress_UspA"/>
</dbReference>
<dbReference type="PANTHER" id="PTHR46268">
    <property type="entry name" value="STRESS RESPONSE PROTEIN NHAX"/>
    <property type="match status" value="1"/>
</dbReference>
<dbReference type="CDD" id="cd00293">
    <property type="entry name" value="USP-like"/>
    <property type="match status" value="2"/>
</dbReference>
<reference evidence="4" key="1">
    <citation type="journal article" date="2019" name="Int. J. Syst. Evol. Microbiol.">
        <title>The Global Catalogue of Microorganisms (GCM) 10K type strain sequencing project: providing services to taxonomists for standard genome sequencing and annotation.</title>
        <authorList>
            <consortium name="The Broad Institute Genomics Platform"/>
            <consortium name="The Broad Institute Genome Sequencing Center for Infectious Disease"/>
            <person name="Wu L."/>
            <person name="Ma J."/>
        </authorList>
    </citation>
    <scope>NUCLEOTIDE SEQUENCE [LARGE SCALE GENOMIC DNA]</scope>
    <source>
        <strain evidence="4">CGMCC 4.7427</strain>
    </source>
</reference>
<evidence type="ECO:0000256" key="1">
    <source>
        <dbReference type="ARBA" id="ARBA00008791"/>
    </source>
</evidence>
<dbReference type="EMBL" id="JBHSHB010000008">
    <property type="protein sequence ID" value="MFC4689865.1"/>
    <property type="molecule type" value="Genomic_DNA"/>
</dbReference>
<sequence>MKNILLLTDFTPKSDNAHQFAFQFFKGQDCTFHLLSIQKVWDFTMDDLMAANPKSSVDVALLKDNRSDLTTQLQTYKSIFKDSTFTFESHVDYDVFTDAVTQAVQNYNIDIIVCGTDGNSGILEAIFSSHTLRIINKVNCPVLVIPEHYNYQELEHIQYLLDYDDTFESCGKQLFDEVITRYSPKVSVHRLTFALEMQPEACDAESEVIQQLYPEVSLHYHVITSDDPIKELNAFVKEEGIQLQILSARRQTFLERFFSHSHLSKIVNSTEVPLLILCDCSDE</sequence>
<feature type="domain" description="UspA" evidence="2">
    <location>
        <begin position="1"/>
        <end position="146"/>
    </location>
</feature>
<dbReference type="SUPFAM" id="SSF52402">
    <property type="entry name" value="Adenine nucleotide alpha hydrolases-like"/>
    <property type="match status" value="2"/>
</dbReference>
<dbReference type="RefSeq" id="WP_375252910.1">
    <property type="nucleotide sequence ID" value="NZ_JBHSHB010000008.1"/>
</dbReference>
<feature type="domain" description="UspA" evidence="2">
    <location>
        <begin position="200"/>
        <end position="276"/>
    </location>
</feature>
<protein>
    <submittedName>
        <fullName evidence="3">Universal stress protein</fullName>
    </submittedName>
</protein>